<evidence type="ECO:0000256" key="6">
    <source>
        <dbReference type="ARBA" id="ARBA00023053"/>
    </source>
</evidence>
<evidence type="ECO:0000313" key="15">
    <source>
        <dbReference type="Proteomes" id="UP001374579"/>
    </source>
</evidence>
<evidence type="ECO:0000256" key="5">
    <source>
        <dbReference type="ARBA" id="ARBA00022989"/>
    </source>
</evidence>
<dbReference type="EMBL" id="JBAMIC010000013">
    <property type="protein sequence ID" value="KAK7097606.1"/>
    <property type="molecule type" value="Genomic_DNA"/>
</dbReference>
<comment type="subcellular location">
    <subcellularLocation>
        <location evidence="1">Membrane</location>
        <topology evidence="1">Multi-pass membrane protein</topology>
    </subcellularLocation>
</comment>
<organism evidence="14 15">
    <name type="scientific">Littorina saxatilis</name>
    <dbReference type="NCBI Taxonomy" id="31220"/>
    <lineage>
        <taxon>Eukaryota</taxon>
        <taxon>Metazoa</taxon>
        <taxon>Spiralia</taxon>
        <taxon>Lophotrochozoa</taxon>
        <taxon>Mollusca</taxon>
        <taxon>Gastropoda</taxon>
        <taxon>Caenogastropoda</taxon>
        <taxon>Littorinimorpha</taxon>
        <taxon>Littorinoidea</taxon>
        <taxon>Littorinidae</taxon>
        <taxon>Littorina</taxon>
    </lineage>
</organism>
<keyword evidence="10 11" id="KW-0407">Ion channel</keyword>
<dbReference type="Pfam" id="PF00858">
    <property type="entry name" value="ASC"/>
    <property type="match status" value="1"/>
</dbReference>
<dbReference type="PANTHER" id="PTHR11690:SF300">
    <property type="entry name" value="PICKPOCKET PROTEIN 19"/>
    <property type="match status" value="1"/>
</dbReference>
<comment type="similarity">
    <text evidence="11">Belongs to the amiloride-sensitive sodium channel (TC 1.A.6) family.</text>
</comment>
<name>A0AAN9G6Z6_9CAEN</name>
<evidence type="ECO:0000256" key="9">
    <source>
        <dbReference type="ARBA" id="ARBA00023201"/>
    </source>
</evidence>
<dbReference type="AlphaFoldDB" id="A0AAN9G6Z6"/>
<feature type="compositionally biased region" description="Basic and acidic residues" evidence="12">
    <location>
        <begin position="12"/>
        <end position="30"/>
    </location>
</feature>
<reference evidence="14 15" key="1">
    <citation type="submission" date="2024-02" db="EMBL/GenBank/DDBJ databases">
        <title>Chromosome-scale genome assembly of the rough periwinkle Littorina saxatilis.</title>
        <authorList>
            <person name="De Jode A."/>
            <person name="Faria R."/>
            <person name="Formenti G."/>
            <person name="Sims Y."/>
            <person name="Smith T.P."/>
            <person name="Tracey A."/>
            <person name="Wood J.M.D."/>
            <person name="Zagrodzka Z.B."/>
            <person name="Johannesson K."/>
            <person name="Butlin R.K."/>
            <person name="Leder E.H."/>
        </authorList>
    </citation>
    <scope>NUCLEOTIDE SEQUENCE [LARGE SCALE GENOMIC DNA]</scope>
    <source>
        <strain evidence="14">Snail1</strain>
        <tissue evidence="14">Muscle</tissue>
    </source>
</reference>
<dbReference type="InterPro" id="IPR001873">
    <property type="entry name" value="ENaC"/>
</dbReference>
<keyword evidence="8 13" id="KW-0472">Membrane</keyword>
<dbReference type="GO" id="GO:0015280">
    <property type="term" value="F:ligand-gated sodium channel activity"/>
    <property type="evidence" value="ECO:0007669"/>
    <property type="project" value="TreeGrafter"/>
</dbReference>
<feature type="region of interest" description="Disordered" evidence="12">
    <location>
        <begin position="1"/>
        <end position="37"/>
    </location>
</feature>
<accession>A0AAN9G6Z6</accession>
<proteinExistence type="inferred from homology"/>
<evidence type="ECO:0000256" key="8">
    <source>
        <dbReference type="ARBA" id="ARBA00023136"/>
    </source>
</evidence>
<sequence>MPMDLKADTTLTDEKKFPEPFDFGRSEKVFPPDPLGPDVSEKDERYWNLDASRLHQFANETSAHGCAHVASTSRGTFTRVVWALSVTGMLGAMVYTLFSMLQAYDQYPVNTLTKVTVKEELPFPGVTLCNLNEVDVSKIAIDNTTFRNIKAYIVFGFDSPNASDPEVRKALDTPIDTVVNASWIGIKEFLVGCHINGIRLDDCGGIFTFVQTSRTKCASLDTEHSSLKSMRYGGPESGIRVYLNVHQDGYVMSDSVAAGVKLFVHEPGHLPDLQSSGILLSPGVSTYVGTRPLQYTFLPKPYKAYGDEACVDINDPSDPEYPGQLRLTDQYSYAACNLECTVDAVEEMCGCRGVLNSENSSYPMCTVEQFYGCYEKNLSRLYFNVTADNRCGCPRPCQYTEYQTDISSAYFPSDESTPRFQSINILPATGVSIRENYMEVRVYLDKLLLQEIVHEPVYTYNSIMGTIGGQMGFFLGASVLTVAELAELCFWFIFGFLRRMSTSKKLREAKNRRIIPVKPKTFASASS</sequence>
<evidence type="ECO:0000256" key="13">
    <source>
        <dbReference type="SAM" id="Phobius"/>
    </source>
</evidence>
<protein>
    <submittedName>
        <fullName evidence="14">Uncharacterized protein</fullName>
    </submittedName>
</protein>
<dbReference type="Gene3D" id="2.60.470.10">
    <property type="entry name" value="Acid-sensing ion channels like domains"/>
    <property type="match status" value="1"/>
</dbReference>
<dbReference type="PRINTS" id="PR01078">
    <property type="entry name" value="AMINACHANNEL"/>
</dbReference>
<keyword evidence="7 11" id="KW-0406">Ion transport</keyword>
<evidence type="ECO:0000256" key="3">
    <source>
        <dbReference type="ARBA" id="ARBA00022461"/>
    </source>
</evidence>
<feature type="transmembrane region" description="Helical" evidence="13">
    <location>
        <begin position="471"/>
        <end position="497"/>
    </location>
</feature>
<evidence type="ECO:0000313" key="14">
    <source>
        <dbReference type="EMBL" id="KAK7097606.1"/>
    </source>
</evidence>
<keyword evidence="9 11" id="KW-0739">Sodium transport</keyword>
<keyword evidence="15" id="KW-1185">Reference proteome</keyword>
<keyword evidence="4 11" id="KW-0812">Transmembrane</keyword>
<keyword evidence="2 11" id="KW-0813">Transport</keyword>
<keyword evidence="3 11" id="KW-0894">Sodium channel</keyword>
<evidence type="ECO:0000256" key="2">
    <source>
        <dbReference type="ARBA" id="ARBA00022448"/>
    </source>
</evidence>
<evidence type="ECO:0000256" key="11">
    <source>
        <dbReference type="RuleBase" id="RU000679"/>
    </source>
</evidence>
<dbReference type="PANTHER" id="PTHR11690">
    <property type="entry name" value="AMILORIDE-SENSITIVE SODIUM CHANNEL-RELATED"/>
    <property type="match status" value="1"/>
</dbReference>
<dbReference type="Proteomes" id="UP001374579">
    <property type="component" value="Unassembled WGS sequence"/>
</dbReference>
<evidence type="ECO:0000256" key="7">
    <source>
        <dbReference type="ARBA" id="ARBA00023065"/>
    </source>
</evidence>
<evidence type="ECO:0000256" key="1">
    <source>
        <dbReference type="ARBA" id="ARBA00004141"/>
    </source>
</evidence>
<feature type="transmembrane region" description="Helical" evidence="13">
    <location>
        <begin position="80"/>
        <end position="101"/>
    </location>
</feature>
<comment type="caution">
    <text evidence="14">The sequence shown here is derived from an EMBL/GenBank/DDBJ whole genome shotgun (WGS) entry which is preliminary data.</text>
</comment>
<evidence type="ECO:0000256" key="4">
    <source>
        <dbReference type="ARBA" id="ARBA00022692"/>
    </source>
</evidence>
<keyword evidence="6" id="KW-0915">Sodium</keyword>
<dbReference type="GO" id="GO:0005886">
    <property type="term" value="C:plasma membrane"/>
    <property type="evidence" value="ECO:0007669"/>
    <property type="project" value="TreeGrafter"/>
</dbReference>
<evidence type="ECO:0000256" key="12">
    <source>
        <dbReference type="SAM" id="MobiDB-lite"/>
    </source>
</evidence>
<evidence type="ECO:0000256" key="10">
    <source>
        <dbReference type="ARBA" id="ARBA00023303"/>
    </source>
</evidence>
<dbReference type="Gene3D" id="1.10.287.770">
    <property type="entry name" value="YojJ-like"/>
    <property type="match status" value="1"/>
</dbReference>
<gene>
    <name evidence="14" type="ORF">V1264_004554</name>
</gene>
<keyword evidence="5 13" id="KW-1133">Transmembrane helix</keyword>